<reference evidence="1 2" key="1">
    <citation type="submission" date="2024-01" db="EMBL/GenBank/DDBJ databases">
        <title>The genomes of 5 underutilized Papilionoideae crops provide insights into root nodulation and disease resistanc.</title>
        <authorList>
            <person name="Jiang F."/>
        </authorList>
    </citation>
    <scope>NUCLEOTIDE SEQUENCE [LARGE SCALE GENOMIC DNA]</scope>
    <source>
        <strain evidence="1">LVBAO_FW01</strain>
        <tissue evidence="1">Leaves</tissue>
    </source>
</reference>
<proteinExistence type="predicted"/>
<organism evidence="1 2">
    <name type="scientific">Canavalia gladiata</name>
    <name type="common">Sword bean</name>
    <name type="synonym">Dolichos gladiatus</name>
    <dbReference type="NCBI Taxonomy" id="3824"/>
    <lineage>
        <taxon>Eukaryota</taxon>
        <taxon>Viridiplantae</taxon>
        <taxon>Streptophyta</taxon>
        <taxon>Embryophyta</taxon>
        <taxon>Tracheophyta</taxon>
        <taxon>Spermatophyta</taxon>
        <taxon>Magnoliopsida</taxon>
        <taxon>eudicotyledons</taxon>
        <taxon>Gunneridae</taxon>
        <taxon>Pentapetalae</taxon>
        <taxon>rosids</taxon>
        <taxon>fabids</taxon>
        <taxon>Fabales</taxon>
        <taxon>Fabaceae</taxon>
        <taxon>Papilionoideae</taxon>
        <taxon>50 kb inversion clade</taxon>
        <taxon>NPAAA clade</taxon>
        <taxon>indigoferoid/millettioid clade</taxon>
        <taxon>Phaseoleae</taxon>
        <taxon>Canavalia</taxon>
    </lineage>
</organism>
<dbReference type="Proteomes" id="UP001367508">
    <property type="component" value="Unassembled WGS sequence"/>
</dbReference>
<accession>A0AAN9JV49</accession>
<keyword evidence="2" id="KW-1185">Reference proteome</keyword>
<evidence type="ECO:0000313" key="1">
    <source>
        <dbReference type="EMBL" id="KAK7304874.1"/>
    </source>
</evidence>
<dbReference type="AlphaFoldDB" id="A0AAN9JV49"/>
<gene>
    <name evidence="1" type="ORF">VNO77_42767</name>
</gene>
<evidence type="ECO:0000313" key="2">
    <source>
        <dbReference type="Proteomes" id="UP001367508"/>
    </source>
</evidence>
<dbReference type="EMBL" id="JAYMYQ010000011">
    <property type="protein sequence ID" value="KAK7304874.1"/>
    <property type="molecule type" value="Genomic_DNA"/>
</dbReference>
<comment type="caution">
    <text evidence="1">The sequence shown here is derived from an EMBL/GenBank/DDBJ whole genome shotgun (WGS) entry which is preliminary data.</text>
</comment>
<name>A0AAN9JV49_CANGL</name>
<protein>
    <submittedName>
        <fullName evidence="1">Uncharacterized protein</fullName>
    </submittedName>
</protein>
<sequence length="99" mass="10666">MRLQSLWMTRQCCTTELALIGTLKKLKICHVMNASSLYKMWVCCHHAYPWTQPDGGKVFGACIGAFSTQAKNDGSIQLGSPGHGETKDAAACYPSAVGS</sequence>